<dbReference type="RefSeq" id="WP_344529981.1">
    <property type="nucleotide sequence ID" value="NZ_BAAAUG010000207.1"/>
</dbReference>
<dbReference type="SMART" id="SM00382">
    <property type="entry name" value="AAA"/>
    <property type="match status" value="1"/>
</dbReference>
<dbReference type="SUPFAM" id="SSF52540">
    <property type="entry name" value="P-loop containing nucleoside triphosphate hydrolases"/>
    <property type="match status" value="1"/>
</dbReference>
<dbReference type="Proteomes" id="UP001501637">
    <property type="component" value="Unassembled WGS sequence"/>
</dbReference>
<keyword evidence="4 6" id="KW-0067">ATP-binding</keyword>
<feature type="domain" description="ABC transporter" evidence="5">
    <location>
        <begin position="2"/>
        <end position="234"/>
    </location>
</feature>
<comment type="similarity">
    <text evidence="1">Belongs to the ABC transporter superfamily.</text>
</comment>
<dbReference type="GO" id="GO:0005524">
    <property type="term" value="F:ATP binding"/>
    <property type="evidence" value="ECO:0007669"/>
    <property type="project" value="UniProtKB-KW"/>
</dbReference>
<dbReference type="Gene3D" id="3.40.50.300">
    <property type="entry name" value="P-loop containing nucleotide triphosphate hydrolases"/>
    <property type="match status" value="1"/>
</dbReference>
<dbReference type="PANTHER" id="PTHR43335:SF2">
    <property type="entry name" value="ABC TRANSPORTER, ATP-BINDING PROTEIN"/>
    <property type="match status" value="1"/>
</dbReference>
<evidence type="ECO:0000256" key="4">
    <source>
        <dbReference type="ARBA" id="ARBA00022840"/>
    </source>
</evidence>
<comment type="caution">
    <text evidence="6">The sequence shown here is derived from an EMBL/GenBank/DDBJ whole genome shotgun (WGS) entry which is preliminary data.</text>
</comment>
<dbReference type="PROSITE" id="PS50893">
    <property type="entry name" value="ABC_TRANSPORTER_2"/>
    <property type="match status" value="1"/>
</dbReference>
<dbReference type="InterPro" id="IPR003439">
    <property type="entry name" value="ABC_transporter-like_ATP-bd"/>
</dbReference>
<sequence>MIKAERVCVRHRRRGLVLDGVDLELGPGVHGLLGPNGAGKSTLLRVLATAAAPTEGAVTLLDRSPRIPAQRLEIRRRLGYLPQEFGVFRGYTVREFLSYAAWLREVPGGRIRGAVEDAVRAVGLDGRVDDKLRTLSGGMKQRVGIAQAIVNSPSLLLLDEPSVGLDPHQRTEFHALLRGLSRCGACVVVSTHLMEDVEGACQDVAVLDGGRIAFRGTVAALTRAGGYGRVIGRPDGAAPRQDG</sequence>
<dbReference type="PANTHER" id="PTHR43335">
    <property type="entry name" value="ABC TRANSPORTER, ATP-BINDING PROTEIN"/>
    <property type="match status" value="1"/>
</dbReference>
<evidence type="ECO:0000256" key="3">
    <source>
        <dbReference type="ARBA" id="ARBA00022741"/>
    </source>
</evidence>
<organism evidence="6 7">
    <name type="scientific">Streptomyces rectiviolaceus</name>
    <dbReference type="NCBI Taxonomy" id="332591"/>
    <lineage>
        <taxon>Bacteria</taxon>
        <taxon>Bacillati</taxon>
        <taxon>Actinomycetota</taxon>
        <taxon>Actinomycetes</taxon>
        <taxon>Kitasatosporales</taxon>
        <taxon>Streptomycetaceae</taxon>
        <taxon>Streptomyces</taxon>
    </lineage>
</organism>
<dbReference type="EMBL" id="BAAAUG010000207">
    <property type="protein sequence ID" value="GAA3149159.1"/>
    <property type="molecule type" value="Genomic_DNA"/>
</dbReference>
<evidence type="ECO:0000313" key="6">
    <source>
        <dbReference type="EMBL" id="GAA3149159.1"/>
    </source>
</evidence>
<keyword evidence="3" id="KW-0547">Nucleotide-binding</keyword>
<evidence type="ECO:0000256" key="2">
    <source>
        <dbReference type="ARBA" id="ARBA00022448"/>
    </source>
</evidence>
<dbReference type="PROSITE" id="PS00211">
    <property type="entry name" value="ABC_TRANSPORTER_1"/>
    <property type="match status" value="1"/>
</dbReference>
<protein>
    <submittedName>
        <fullName evidence="6">ABC transporter ATP-binding protein</fullName>
    </submittedName>
</protein>
<dbReference type="InterPro" id="IPR027417">
    <property type="entry name" value="P-loop_NTPase"/>
</dbReference>
<accession>A0ABP6NI74</accession>
<dbReference type="InterPro" id="IPR003593">
    <property type="entry name" value="AAA+_ATPase"/>
</dbReference>
<evidence type="ECO:0000313" key="7">
    <source>
        <dbReference type="Proteomes" id="UP001501637"/>
    </source>
</evidence>
<dbReference type="InterPro" id="IPR017871">
    <property type="entry name" value="ABC_transporter-like_CS"/>
</dbReference>
<name>A0ABP6NI74_9ACTN</name>
<keyword evidence="2" id="KW-0813">Transport</keyword>
<dbReference type="Pfam" id="PF00005">
    <property type="entry name" value="ABC_tran"/>
    <property type="match status" value="1"/>
</dbReference>
<evidence type="ECO:0000259" key="5">
    <source>
        <dbReference type="PROSITE" id="PS50893"/>
    </source>
</evidence>
<gene>
    <name evidence="6" type="ORF">GCM10010449_79560</name>
</gene>
<proteinExistence type="inferred from homology"/>
<reference evidence="7" key="1">
    <citation type="journal article" date="2019" name="Int. J. Syst. Evol. Microbiol.">
        <title>The Global Catalogue of Microorganisms (GCM) 10K type strain sequencing project: providing services to taxonomists for standard genome sequencing and annotation.</title>
        <authorList>
            <consortium name="The Broad Institute Genomics Platform"/>
            <consortium name="The Broad Institute Genome Sequencing Center for Infectious Disease"/>
            <person name="Wu L."/>
            <person name="Ma J."/>
        </authorList>
    </citation>
    <scope>NUCLEOTIDE SEQUENCE [LARGE SCALE GENOMIC DNA]</scope>
    <source>
        <strain evidence="7">JCM 9092</strain>
    </source>
</reference>
<keyword evidence="7" id="KW-1185">Reference proteome</keyword>
<evidence type="ECO:0000256" key="1">
    <source>
        <dbReference type="ARBA" id="ARBA00005417"/>
    </source>
</evidence>